<accession>A0A423WFY5</accession>
<dbReference type="AlphaFoldDB" id="A0A423WFY5"/>
<comment type="caution">
    <text evidence="1">The sequence shown here is derived from an EMBL/GenBank/DDBJ whole genome shotgun (WGS) entry which is preliminary data.</text>
</comment>
<sequence>MSHISEADVRRSDPDRSLVSIAASDGPLQYSDRSIGLLTSFEWDVVPRYFAPRGTAGGRGEAQSSDWSAGRIFQGLDVLWTKPSGCMPVS</sequence>
<protein>
    <submittedName>
        <fullName evidence="1">Uncharacterized protein</fullName>
    </submittedName>
</protein>
<proteinExistence type="predicted"/>
<gene>
    <name evidence="1" type="ORF">VSDG_02416</name>
</gene>
<organism evidence="1 2">
    <name type="scientific">Cytospora chrysosperma</name>
    <name type="common">Cytospora canker fungus</name>
    <name type="synonym">Sphaeria chrysosperma</name>
    <dbReference type="NCBI Taxonomy" id="252740"/>
    <lineage>
        <taxon>Eukaryota</taxon>
        <taxon>Fungi</taxon>
        <taxon>Dikarya</taxon>
        <taxon>Ascomycota</taxon>
        <taxon>Pezizomycotina</taxon>
        <taxon>Sordariomycetes</taxon>
        <taxon>Sordariomycetidae</taxon>
        <taxon>Diaporthales</taxon>
        <taxon>Cytosporaceae</taxon>
        <taxon>Cytospora</taxon>
    </lineage>
</organism>
<evidence type="ECO:0000313" key="1">
    <source>
        <dbReference type="EMBL" id="ROW02345.1"/>
    </source>
</evidence>
<reference evidence="1 2" key="1">
    <citation type="submission" date="2015-09" db="EMBL/GenBank/DDBJ databases">
        <title>Host preference determinants of Valsa canker pathogens revealed by comparative genomics.</title>
        <authorList>
            <person name="Yin Z."/>
            <person name="Huang L."/>
        </authorList>
    </citation>
    <scope>NUCLEOTIDE SEQUENCE [LARGE SCALE GENOMIC DNA]</scope>
    <source>
        <strain evidence="1 2">YSFL</strain>
    </source>
</reference>
<dbReference type="EMBL" id="LJZO01000005">
    <property type="protein sequence ID" value="ROW02345.1"/>
    <property type="molecule type" value="Genomic_DNA"/>
</dbReference>
<name>A0A423WFY5_CYTCH</name>
<evidence type="ECO:0000313" key="2">
    <source>
        <dbReference type="Proteomes" id="UP000284375"/>
    </source>
</evidence>
<keyword evidence="2" id="KW-1185">Reference proteome</keyword>
<dbReference type="Proteomes" id="UP000284375">
    <property type="component" value="Unassembled WGS sequence"/>
</dbReference>